<gene>
    <name evidence="1" type="ORF">B0A64_12500</name>
</gene>
<dbReference type="OrthoDB" id="1370770at2"/>
<evidence type="ECO:0000313" key="1">
    <source>
        <dbReference type="EMBL" id="OXG05523.1"/>
    </source>
</evidence>
<sequence length="91" mass="10460">MQKENEKTVEPDVMIAMAKFLSDIWFEVEVRKQPDDMSEIFDAILASEVGDYLDLRVKMINCIRTVKTLAKALEPFSDMEIKKAYQKALSA</sequence>
<evidence type="ECO:0000313" key="2">
    <source>
        <dbReference type="Proteomes" id="UP000214684"/>
    </source>
</evidence>
<dbReference type="Proteomes" id="UP000214684">
    <property type="component" value="Unassembled WGS sequence"/>
</dbReference>
<reference evidence="1 2" key="1">
    <citation type="submission" date="2016-11" db="EMBL/GenBank/DDBJ databases">
        <title>Whole genomes of Flavobacteriaceae.</title>
        <authorList>
            <person name="Stine C."/>
            <person name="Li C."/>
            <person name="Tadesse D."/>
        </authorList>
    </citation>
    <scope>NUCLEOTIDE SEQUENCE [LARGE SCALE GENOMIC DNA]</scope>
    <source>
        <strain evidence="1 2">DSM 24704</strain>
    </source>
</reference>
<organism evidence="1 2">
    <name type="scientific">Flavobacterium araucananum</name>
    <dbReference type="NCBI Taxonomy" id="946678"/>
    <lineage>
        <taxon>Bacteria</taxon>
        <taxon>Pseudomonadati</taxon>
        <taxon>Bacteroidota</taxon>
        <taxon>Flavobacteriia</taxon>
        <taxon>Flavobacteriales</taxon>
        <taxon>Flavobacteriaceae</taxon>
        <taxon>Flavobacterium</taxon>
    </lineage>
</organism>
<dbReference type="AlphaFoldDB" id="A0A227P7P7"/>
<proteinExistence type="predicted"/>
<dbReference type="RefSeq" id="WP_089479854.1">
    <property type="nucleotide sequence ID" value="NZ_MUGS01000021.1"/>
</dbReference>
<protein>
    <submittedName>
        <fullName evidence="1">Uncharacterized protein</fullName>
    </submittedName>
</protein>
<accession>A0A227P7P7</accession>
<comment type="caution">
    <text evidence="1">The sequence shown here is derived from an EMBL/GenBank/DDBJ whole genome shotgun (WGS) entry which is preliminary data.</text>
</comment>
<name>A0A227P7P7_9FLAO</name>
<dbReference type="EMBL" id="MUGS01000021">
    <property type="protein sequence ID" value="OXG05523.1"/>
    <property type="molecule type" value="Genomic_DNA"/>
</dbReference>
<keyword evidence="2" id="KW-1185">Reference proteome</keyword>